<dbReference type="STRING" id="402676.B6JXM1"/>
<dbReference type="HOGENOM" id="CLU_1349595_0_0_1"/>
<sequence>MNFFYTLLAFIQTFVVLNGVSALRFDLTNVTCSRLRGPRCGTYLLRVAGTNATFLGQKYLVGFEALTQPKEDFLKRYLENEPRLIPRLTTVAENQTDSFHPFFFTTNQASCNPQSIESDLIPFVNTVTNEIQYDSWAYTMLNASLINGLANQLMNASTYGVQVATCLPGFTNGYFDAPTVNIFNNDEEVPSWCTAIEFEAVCPLDVGFN</sequence>
<comment type="similarity">
    <text evidence="2">Belongs to the VEL1 family.</text>
</comment>
<dbReference type="JaponicusDB" id="SJAG_00161"/>
<comment type="subcellular location">
    <subcellularLocation>
        <location evidence="1">Cytoplasm</location>
        <location evidence="1">Cytosol</location>
    </subcellularLocation>
</comment>
<feature type="signal peptide" evidence="6">
    <location>
        <begin position="1"/>
        <end position="22"/>
    </location>
</feature>
<dbReference type="Proteomes" id="UP000001744">
    <property type="component" value="Unassembled WGS sequence"/>
</dbReference>
<keyword evidence="5" id="KW-0862">Zinc</keyword>
<reference evidence="7 8" key="1">
    <citation type="journal article" date="2011" name="Science">
        <title>Comparative functional genomics of the fission yeasts.</title>
        <authorList>
            <person name="Rhind N."/>
            <person name="Chen Z."/>
            <person name="Yassour M."/>
            <person name="Thompson D.A."/>
            <person name="Haas B.J."/>
            <person name="Habib N."/>
            <person name="Wapinski I."/>
            <person name="Roy S."/>
            <person name="Lin M.F."/>
            <person name="Heiman D.I."/>
            <person name="Young S.K."/>
            <person name="Furuya K."/>
            <person name="Guo Y."/>
            <person name="Pidoux A."/>
            <person name="Chen H.M."/>
            <person name="Robbertse B."/>
            <person name="Goldberg J.M."/>
            <person name="Aoki K."/>
            <person name="Bayne E.H."/>
            <person name="Berlin A.M."/>
            <person name="Desjardins C.A."/>
            <person name="Dobbs E."/>
            <person name="Dukaj L."/>
            <person name="Fan L."/>
            <person name="FitzGerald M.G."/>
            <person name="French C."/>
            <person name="Gujja S."/>
            <person name="Hansen K."/>
            <person name="Keifenheim D."/>
            <person name="Levin J.Z."/>
            <person name="Mosher R.A."/>
            <person name="Mueller C.A."/>
            <person name="Pfiffner J."/>
            <person name="Priest M."/>
            <person name="Russ C."/>
            <person name="Smialowska A."/>
            <person name="Swoboda P."/>
            <person name="Sykes S.M."/>
            <person name="Vaughn M."/>
            <person name="Vengrova S."/>
            <person name="Yoder R."/>
            <person name="Zeng Q."/>
            <person name="Allshire R."/>
            <person name="Baulcombe D."/>
            <person name="Birren B.W."/>
            <person name="Brown W."/>
            <person name="Ekwall K."/>
            <person name="Kellis M."/>
            <person name="Leatherwood J."/>
            <person name="Levin H."/>
            <person name="Margalit H."/>
            <person name="Martienssen R."/>
            <person name="Nieduszynski C.A."/>
            <person name="Spatafora J.W."/>
            <person name="Friedman N."/>
            <person name="Dalgaard J.Z."/>
            <person name="Baumann P."/>
            <person name="Niki H."/>
            <person name="Regev A."/>
            <person name="Nusbaum C."/>
        </authorList>
    </citation>
    <scope>NUCLEOTIDE SEQUENCE [LARGE SCALE GENOMIC DNA]</scope>
    <source>
        <strain evidence="8">yFS275 / FY16936</strain>
    </source>
</reference>
<protein>
    <submittedName>
        <fullName evidence="7">Uncharacterized protein</fullName>
    </submittedName>
</protein>
<organism evidence="7 8">
    <name type="scientific">Schizosaccharomyces japonicus (strain yFS275 / FY16936)</name>
    <name type="common">Fission yeast</name>
    <dbReference type="NCBI Taxonomy" id="402676"/>
    <lineage>
        <taxon>Eukaryota</taxon>
        <taxon>Fungi</taxon>
        <taxon>Dikarya</taxon>
        <taxon>Ascomycota</taxon>
        <taxon>Taphrinomycotina</taxon>
        <taxon>Schizosaccharomycetes</taxon>
        <taxon>Schizosaccharomycetales</taxon>
        <taxon>Schizosaccharomycetaceae</taxon>
        <taxon>Schizosaccharomyces</taxon>
    </lineage>
</organism>
<dbReference type="Pfam" id="PF10339">
    <property type="entry name" value="Vel1p"/>
    <property type="match status" value="1"/>
</dbReference>
<evidence type="ECO:0000256" key="4">
    <source>
        <dbReference type="ARBA" id="ARBA00022729"/>
    </source>
</evidence>
<evidence type="ECO:0000313" key="8">
    <source>
        <dbReference type="Proteomes" id="UP000001744"/>
    </source>
</evidence>
<dbReference type="VEuPathDB" id="FungiDB:SJAG_00161"/>
<evidence type="ECO:0000313" key="7">
    <source>
        <dbReference type="EMBL" id="EEB05165.1"/>
    </source>
</evidence>
<dbReference type="EMBL" id="KE651166">
    <property type="protein sequence ID" value="EEB05165.1"/>
    <property type="molecule type" value="Genomic_DNA"/>
</dbReference>
<dbReference type="InterPro" id="IPR019435">
    <property type="entry name" value="Vel1-like"/>
</dbReference>
<evidence type="ECO:0000256" key="1">
    <source>
        <dbReference type="ARBA" id="ARBA00004514"/>
    </source>
</evidence>
<feature type="chain" id="PRO_5002844973" evidence="6">
    <location>
        <begin position="23"/>
        <end position="209"/>
    </location>
</feature>
<proteinExistence type="inferred from homology"/>
<keyword evidence="8" id="KW-1185">Reference proteome</keyword>
<gene>
    <name evidence="7" type="ORF">SJAG_00161</name>
</gene>
<evidence type="ECO:0000256" key="5">
    <source>
        <dbReference type="ARBA" id="ARBA00022833"/>
    </source>
</evidence>
<dbReference type="GO" id="GO:0005829">
    <property type="term" value="C:cytosol"/>
    <property type="evidence" value="ECO:0007669"/>
    <property type="project" value="UniProtKB-SubCell"/>
</dbReference>
<name>B6JXM1_SCHJY</name>
<dbReference type="GeneID" id="7049726"/>
<dbReference type="OMA" id="GLHGPHC"/>
<evidence type="ECO:0000256" key="6">
    <source>
        <dbReference type="SAM" id="SignalP"/>
    </source>
</evidence>
<dbReference type="eggNOG" id="ENOG502RZUS">
    <property type="taxonomic scope" value="Eukaryota"/>
</dbReference>
<keyword evidence="4 6" id="KW-0732">Signal</keyword>
<dbReference type="AlphaFoldDB" id="B6JXM1"/>
<evidence type="ECO:0000256" key="2">
    <source>
        <dbReference type="ARBA" id="ARBA00010293"/>
    </source>
</evidence>
<dbReference type="OrthoDB" id="5314275at2759"/>
<accession>B6JXM1</accession>
<dbReference type="RefSeq" id="XP_002171458.1">
    <property type="nucleotide sequence ID" value="XM_002171422.2"/>
</dbReference>
<keyword evidence="3" id="KW-0963">Cytoplasm</keyword>
<evidence type="ECO:0000256" key="3">
    <source>
        <dbReference type="ARBA" id="ARBA00022490"/>
    </source>
</evidence>